<dbReference type="PROSITE" id="PS50902">
    <property type="entry name" value="FLAVODOXIN_LIKE"/>
    <property type="match status" value="1"/>
</dbReference>
<dbReference type="AlphaFoldDB" id="A0A0F9SZF8"/>
<sequence length="151" mass="16171">MASILVLFHSQEKGNTRRMAEAVGEGAQAAGADVQLFNTNEGRLDVEVFRKVDVAAFGSPDYFSYIAGGLKVFLDDWCIARWADRNGLEGKPHGLFYSHGGGGKVREPLEKLFAAVGQQVGETVESSGQPDDEVLAACRKLGGELAQAAQK</sequence>
<dbReference type="SUPFAM" id="SSF52218">
    <property type="entry name" value="Flavoproteins"/>
    <property type="match status" value="1"/>
</dbReference>
<dbReference type="InterPro" id="IPR005025">
    <property type="entry name" value="FMN_Rdtase-like_dom"/>
</dbReference>
<dbReference type="InterPro" id="IPR029039">
    <property type="entry name" value="Flavoprotein-like_sf"/>
</dbReference>
<proteinExistence type="predicted"/>
<dbReference type="EMBL" id="LAZR01000462">
    <property type="protein sequence ID" value="KKN67932.1"/>
    <property type="molecule type" value="Genomic_DNA"/>
</dbReference>
<dbReference type="Pfam" id="PF03358">
    <property type="entry name" value="FMN_red"/>
    <property type="match status" value="1"/>
</dbReference>
<accession>A0A0F9SZF8</accession>
<reference evidence="2" key="1">
    <citation type="journal article" date="2015" name="Nature">
        <title>Complex archaea that bridge the gap between prokaryotes and eukaryotes.</title>
        <authorList>
            <person name="Spang A."/>
            <person name="Saw J.H."/>
            <person name="Jorgensen S.L."/>
            <person name="Zaremba-Niedzwiedzka K."/>
            <person name="Martijn J."/>
            <person name="Lind A.E."/>
            <person name="van Eijk R."/>
            <person name="Schleper C."/>
            <person name="Guy L."/>
            <person name="Ettema T.J."/>
        </authorList>
    </citation>
    <scope>NUCLEOTIDE SEQUENCE</scope>
</reference>
<feature type="domain" description="Flavodoxin-like" evidence="1">
    <location>
        <begin position="5"/>
        <end position="146"/>
    </location>
</feature>
<comment type="caution">
    <text evidence="2">The sequence shown here is derived from an EMBL/GenBank/DDBJ whole genome shotgun (WGS) entry which is preliminary data.</text>
</comment>
<dbReference type="GO" id="GO:0010181">
    <property type="term" value="F:FMN binding"/>
    <property type="evidence" value="ECO:0007669"/>
    <property type="project" value="InterPro"/>
</dbReference>
<gene>
    <name evidence="2" type="ORF">LCGC14_0456320</name>
</gene>
<dbReference type="Gene3D" id="3.40.50.360">
    <property type="match status" value="1"/>
</dbReference>
<evidence type="ECO:0000259" key="1">
    <source>
        <dbReference type="PROSITE" id="PS50902"/>
    </source>
</evidence>
<evidence type="ECO:0000313" key="2">
    <source>
        <dbReference type="EMBL" id="KKN67932.1"/>
    </source>
</evidence>
<name>A0A0F9SZF8_9ZZZZ</name>
<organism evidence="2">
    <name type="scientific">marine sediment metagenome</name>
    <dbReference type="NCBI Taxonomy" id="412755"/>
    <lineage>
        <taxon>unclassified sequences</taxon>
        <taxon>metagenomes</taxon>
        <taxon>ecological metagenomes</taxon>
    </lineage>
</organism>
<protein>
    <recommendedName>
        <fullName evidence="1">Flavodoxin-like domain-containing protein</fullName>
    </recommendedName>
</protein>
<dbReference type="InterPro" id="IPR008254">
    <property type="entry name" value="Flavodoxin/NO_synth"/>
</dbReference>